<dbReference type="Gramene" id="AET2Gv20306500.3">
    <property type="protein sequence ID" value="AET2Gv20306500.3"/>
    <property type="gene ID" value="AET2Gv20306500"/>
</dbReference>
<evidence type="ECO:0000256" key="6">
    <source>
        <dbReference type="ARBA" id="ARBA00022837"/>
    </source>
</evidence>
<keyword evidence="6 11" id="KW-0106">Calcium</keyword>
<evidence type="ECO:0000256" key="9">
    <source>
        <dbReference type="ARBA" id="ARBA00023324"/>
    </source>
</evidence>
<keyword evidence="4" id="KW-0349">Heme</keyword>
<reference evidence="18" key="5">
    <citation type="journal article" date="2021" name="G3 (Bethesda)">
        <title>Aegilops tauschii genome assembly Aet v5.0 features greater sequence contiguity and improved annotation.</title>
        <authorList>
            <person name="Wang L."/>
            <person name="Zhu T."/>
            <person name="Rodriguez J.C."/>
            <person name="Deal K.R."/>
            <person name="Dubcovsky J."/>
            <person name="McGuire P.E."/>
            <person name="Lux T."/>
            <person name="Spannagl M."/>
            <person name="Mayer K.F.X."/>
            <person name="Baldrich P."/>
            <person name="Meyers B.C."/>
            <person name="Huo N."/>
            <person name="Gu Y.Q."/>
            <person name="Zhou H."/>
            <person name="Devos K.M."/>
            <person name="Bennetzen J.L."/>
            <person name="Unver T."/>
            <person name="Budak H."/>
            <person name="Gulick P.J."/>
            <person name="Galiba G."/>
            <person name="Kalapos B."/>
            <person name="Nelson D.R."/>
            <person name="Li P."/>
            <person name="You F.M."/>
            <person name="Luo M.C."/>
            <person name="Dvorak J."/>
        </authorList>
    </citation>
    <scope>NUCLEOTIDE SEQUENCE [LARGE SCALE GENOMIC DNA]</scope>
    <source>
        <strain evidence="18">cv. AL8/78</strain>
    </source>
</reference>
<evidence type="ECO:0000256" key="16">
    <source>
        <dbReference type="SAM" id="SignalP"/>
    </source>
</evidence>
<feature type="disulfide bond" evidence="13">
    <location>
        <begin position="124"/>
        <end position="129"/>
    </location>
</feature>
<evidence type="ECO:0000256" key="4">
    <source>
        <dbReference type="ARBA" id="ARBA00022617"/>
    </source>
</evidence>
<evidence type="ECO:0000256" key="14">
    <source>
        <dbReference type="RuleBase" id="RU004241"/>
    </source>
</evidence>
<keyword evidence="3" id="KW-0575">Peroxidase</keyword>
<keyword evidence="7" id="KW-0560">Oxidoreductase</keyword>
<feature type="binding site" evidence="11">
    <location>
        <position position="123"/>
    </location>
    <ligand>
        <name>Ca(2+)</name>
        <dbReference type="ChEBI" id="CHEBI:29108"/>
        <label>1</label>
    </ligand>
</feature>
<evidence type="ECO:0000256" key="15">
    <source>
        <dbReference type="SAM" id="MobiDB-lite"/>
    </source>
</evidence>
<evidence type="ECO:0000256" key="11">
    <source>
        <dbReference type="PIRSR" id="PIRSR600823-3"/>
    </source>
</evidence>
<comment type="cofactor">
    <cofactor evidence="11">
        <name>Ca(2+)</name>
        <dbReference type="ChEBI" id="CHEBI:29108"/>
    </cofactor>
    <text evidence="11">Binds 2 calcium ions per subunit.</text>
</comment>
<organism evidence="18 19">
    <name type="scientific">Aegilops tauschii subsp. strangulata</name>
    <name type="common">Goatgrass</name>
    <dbReference type="NCBI Taxonomy" id="200361"/>
    <lineage>
        <taxon>Eukaryota</taxon>
        <taxon>Viridiplantae</taxon>
        <taxon>Streptophyta</taxon>
        <taxon>Embryophyta</taxon>
        <taxon>Tracheophyta</taxon>
        <taxon>Spermatophyta</taxon>
        <taxon>Magnoliopsida</taxon>
        <taxon>Liliopsida</taxon>
        <taxon>Poales</taxon>
        <taxon>Poaceae</taxon>
        <taxon>BOP clade</taxon>
        <taxon>Pooideae</taxon>
        <taxon>Triticodae</taxon>
        <taxon>Triticeae</taxon>
        <taxon>Triticinae</taxon>
        <taxon>Aegilops</taxon>
    </lineage>
</organism>
<dbReference type="PROSITE" id="PS50873">
    <property type="entry name" value="PEROXIDASE_4"/>
    <property type="match status" value="1"/>
</dbReference>
<proteinExistence type="inferred from homology"/>
<feature type="site" description="Transition state stabilizer" evidence="12">
    <location>
        <position position="118"/>
    </location>
</feature>
<keyword evidence="8" id="KW-0408">Iron</keyword>
<keyword evidence="9" id="KW-0376">Hydrogen peroxide</keyword>
<evidence type="ECO:0000259" key="17">
    <source>
        <dbReference type="PROSITE" id="PS50873"/>
    </source>
</evidence>
<feature type="domain" description="Plant heme peroxidase family profile" evidence="17">
    <location>
        <begin position="81"/>
        <end position="129"/>
    </location>
</feature>
<dbReference type="Pfam" id="PF00141">
    <property type="entry name" value="peroxidase"/>
    <property type="match status" value="1"/>
</dbReference>
<evidence type="ECO:0000256" key="8">
    <source>
        <dbReference type="ARBA" id="ARBA00023004"/>
    </source>
</evidence>
<keyword evidence="5 11" id="KW-0479">Metal-binding</keyword>
<reference evidence="19" key="2">
    <citation type="journal article" date="2017" name="Nat. Plants">
        <title>The Aegilops tauschii genome reveals multiple impacts of transposons.</title>
        <authorList>
            <person name="Zhao G."/>
            <person name="Zou C."/>
            <person name="Li K."/>
            <person name="Wang K."/>
            <person name="Li T."/>
            <person name="Gao L."/>
            <person name="Zhang X."/>
            <person name="Wang H."/>
            <person name="Yang Z."/>
            <person name="Liu X."/>
            <person name="Jiang W."/>
            <person name="Mao L."/>
            <person name="Kong X."/>
            <person name="Jiao Y."/>
            <person name="Jia J."/>
        </authorList>
    </citation>
    <scope>NUCLEOTIDE SEQUENCE [LARGE SCALE GENOMIC DNA]</scope>
    <source>
        <strain evidence="19">cv. AL8/78</strain>
    </source>
</reference>
<dbReference type="GO" id="GO:0046872">
    <property type="term" value="F:metal ion binding"/>
    <property type="evidence" value="ECO:0007669"/>
    <property type="project" value="UniProtKB-KW"/>
</dbReference>
<dbReference type="AlphaFoldDB" id="A0A453AYP6"/>
<evidence type="ECO:0000256" key="10">
    <source>
        <dbReference type="PIRSR" id="PIRSR600823-1"/>
    </source>
</evidence>
<feature type="compositionally biased region" description="Pro residues" evidence="15">
    <location>
        <begin position="58"/>
        <end position="77"/>
    </location>
</feature>
<comment type="catalytic activity">
    <reaction evidence="1">
        <text>2 a phenolic donor + H2O2 = 2 a phenolic radical donor + 2 H2O</text>
        <dbReference type="Rhea" id="RHEA:56136"/>
        <dbReference type="ChEBI" id="CHEBI:15377"/>
        <dbReference type="ChEBI" id="CHEBI:16240"/>
        <dbReference type="ChEBI" id="CHEBI:139520"/>
        <dbReference type="ChEBI" id="CHEBI:139521"/>
        <dbReference type="EC" id="1.11.1.7"/>
    </reaction>
</comment>
<dbReference type="SUPFAM" id="SSF48113">
    <property type="entry name" value="Heme-dependent peroxidases"/>
    <property type="match status" value="1"/>
</dbReference>
<dbReference type="InterPro" id="IPR019794">
    <property type="entry name" value="Peroxidases_AS"/>
</dbReference>
<evidence type="ECO:0000256" key="3">
    <source>
        <dbReference type="ARBA" id="ARBA00022559"/>
    </source>
</evidence>
<feature type="chain" id="PRO_5019081747" description="Plant heme peroxidase family profile domain-containing protein" evidence="16">
    <location>
        <begin position="45"/>
        <end position="164"/>
    </location>
</feature>
<dbReference type="PANTHER" id="PTHR31235">
    <property type="entry name" value="PEROXIDASE 25-RELATED"/>
    <property type="match status" value="1"/>
</dbReference>
<evidence type="ECO:0000256" key="2">
    <source>
        <dbReference type="ARBA" id="ARBA00001970"/>
    </source>
</evidence>
<evidence type="ECO:0000256" key="7">
    <source>
        <dbReference type="ARBA" id="ARBA00023002"/>
    </source>
</evidence>
<keyword evidence="19" id="KW-1185">Reference proteome</keyword>
<name>A0A453AYP6_AEGTS</name>
<evidence type="ECO:0000256" key="13">
    <source>
        <dbReference type="PIRSR" id="PIRSR600823-5"/>
    </source>
</evidence>
<dbReference type="InterPro" id="IPR002016">
    <property type="entry name" value="Haem_peroxidase"/>
</dbReference>
<sequence length="164" mass="17682">PPIARGNTQVTQGAQIRSAIPKMAKLAALAMVALLGCVARTCHASGYGGYPSPGTPSSYPPPPPSPTPTPPSPSPPPAAPALAIGHYYKTCYKAEQIVRDSVRKAVYANRGIGAGLIRLFFHDCFVRVCKHAKVSLRTHSYTYTPSFSVYRAYLKILVFLFYKA</sequence>
<keyword evidence="16" id="KW-0732">Signal</keyword>
<dbReference type="GO" id="GO:0140825">
    <property type="term" value="F:lactoperoxidase activity"/>
    <property type="evidence" value="ECO:0007669"/>
    <property type="project" value="UniProtKB-EC"/>
</dbReference>
<feature type="binding site" evidence="11">
    <location>
        <position position="126"/>
    </location>
    <ligand>
        <name>Ca(2+)</name>
        <dbReference type="ChEBI" id="CHEBI:29108"/>
        <label>1</label>
    </ligand>
</feature>
<evidence type="ECO:0000313" key="18">
    <source>
        <dbReference type="EnsemblPlants" id="AET2Gv20306500.3"/>
    </source>
</evidence>
<evidence type="ECO:0000313" key="19">
    <source>
        <dbReference type="Proteomes" id="UP000015105"/>
    </source>
</evidence>
<dbReference type="Proteomes" id="UP000015105">
    <property type="component" value="Chromosome 2D"/>
</dbReference>
<accession>A0A453AYP6</accession>
<dbReference type="PROSITE" id="PS00436">
    <property type="entry name" value="PEROXIDASE_2"/>
    <property type="match status" value="1"/>
</dbReference>
<dbReference type="GO" id="GO:0042744">
    <property type="term" value="P:hydrogen peroxide catabolic process"/>
    <property type="evidence" value="ECO:0007669"/>
    <property type="project" value="UniProtKB-KW"/>
</dbReference>
<comment type="similarity">
    <text evidence="14">Belongs to the peroxidase family.</text>
</comment>
<feature type="signal peptide" evidence="16">
    <location>
        <begin position="1"/>
        <end position="44"/>
    </location>
</feature>
<dbReference type="Gene3D" id="1.10.520.10">
    <property type="match status" value="1"/>
</dbReference>
<dbReference type="InterPro" id="IPR010255">
    <property type="entry name" value="Haem_peroxidase_sf"/>
</dbReference>
<dbReference type="EnsemblPlants" id="AET2Gv20306500.3">
    <property type="protein sequence ID" value="AET2Gv20306500.3"/>
    <property type="gene ID" value="AET2Gv20306500"/>
</dbReference>
<dbReference type="GO" id="GO:0006979">
    <property type="term" value="P:response to oxidative stress"/>
    <property type="evidence" value="ECO:0007669"/>
    <property type="project" value="InterPro"/>
</dbReference>
<evidence type="ECO:0000256" key="12">
    <source>
        <dbReference type="PIRSR" id="PIRSR600823-4"/>
    </source>
</evidence>
<evidence type="ECO:0000256" key="1">
    <source>
        <dbReference type="ARBA" id="ARBA00000189"/>
    </source>
</evidence>
<dbReference type="InterPro" id="IPR000823">
    <property type="entry name" value="Peroxidase_pln"/>
</dbReference>
<reference evidence="18" key="3">
    <citation type="journal article" date="2017" name="Nature">
        <title>Genome sequence of the progenitor of the wheat D genome Aegilops tauschii.</title>
        <authorList>
            <person name="Luo M.C."/>
            <person name="Gu Y.Q."/>
            <person name="Puiu D."/>
            <person name="Wang H."/>
            <person name="Twardziok S.O."/>
            <person name="Deal K.R."/>
            <person name="Huo N."/>
            <person name="Zhu T."/>
            <person name="Wang L."/>
            <person name="Wang Y."/>
            <person name="McGuire P.E."/>
            <person name="Liu S."/>
            <person name="Long H."/>
            <person name="Ramasamy R.K."/>
            <person name="Rodriguez J.C."/>
            <person name="Van S.L."/>
            <person name="Yuan L."/>
            <person name="Wang Z."/>
            <person name="Xia Z."/>
            <person name="Xiao L."/>
            <person name="Anderson O.D."/>
            <person name="Ouyang S."/>
            <person name="Liang Y."/>
            <person name="Zimin A.V."/>
            <person name="Pertea G."/>
            <person name="Qi P."/>
            <person name="Bennetzen J.L."/>
            <person name="Dai X."/>
            <person name="Dawson M.W."/>
            <person name="Muller H.G."/>
            <person name="Kugler K."/>
            <person name="Rivarola-Duarte L."/>
            <person name="Spannagl M."/>
            <person name="Mayer K.F.X."/>
            <person name="Lu F.H."/>
            <person name="Bevan M.W."/>
            <person name="Leroy P."/>
            <person name="Li P."/>
            <person name="You F.M."/>
            <person name="Sun Q."/>
            <person name="Liu Z."/>
            <person name="Lyons E."/>
            <person name="Wicker T."/>
            <person name="Salzberg S.L."/>
            <person name="Devos K.M."/>
            <person name="Dvorak J."/>
        </authorList>
    </citation>
    <scope>NUCLEOTIDE SEQUENCE [LARGE SCALE GENOMIC DNA]</scope>
    <source>
        <strain evidence="18">cv. AL8/78</strain>
    </source>
</reference>
<reference evidence="18" key="4">
    <citation type="submission" date="2019-03" db="UniProtKB">
        <authorList>
            <consortium name="EnsemblPlants"/>
        </authorList>
    </citation>
    <scope>IDENTIFICATION</scope>
</reference>
<reference evidence="19" key="1">
    <citation type="journal article" date="2014" name="Science">
        <title>Ancient hybridizations among the ancestral genomes of bread wheat.</title>
        <authorList>
            <consortium name="International Wheat Genome Sequencing Consortium,"/>
            <person name="Marcussen T."/>
            <person name="Sandve S.R."/>
            <person name="Heier L."/>
            <person name="Spannagl M."/>
            <person name="Pfeifer M."/>
            <person name="Jakobsen K.S."/>
            <person name="Wulff B.B."/>
            <person name="Steuernagel B."/>
            <person name="Mayer K.F."/>
            <person name="Olsen O.A."/>
        </authorList>
    </citation>
    <scope>NUCLEOTIDE SEQUENCE [LARGE SCALE GENOMIC DNA]</scope>
    <source>
        <strain evidence="19">cv. AL8/78</strain>
    </source>
</reference>
<comment type="cofactor">
    <cofactor evidence="2">
        <name>heme b</name>
        <dbReference type="ChEBI" id="CHEBI:60344"/>
    </cofactor>
</comment>
<dbReference type="GO" id="GO:0020037">
    <property type="term" value="F:heme binding"/>
    <property type="evidence" value="ECO:0007669"/>
    <property type="project" value="InterPro"/>
</dbReference>
<keyword evidence="13" id="KW-1015">Disulfide bond</keyword>
<evidence type="ECO:0000256" key="5">
    <source>
        <dbReference type="ARBA" id="ARBA00022723"/>
    </source>
</evidence>
<feature type="region of interest" description="Disordered" evidence="15">
    <location>
        <begin position="53"/>
        <end position="77"/>
    </location>
</feature>
<feature type="active site" description="Proton acceptor" evidence="10">
    <location>
        <position position="122"/>
    </location>
</feature>
<protein>
    <recommendedName>
        <fullName evidence="17">Plant heme peroxidase family profile domain-containing protein</fullName>
    </recommendedName>
</protein>